<keyword evidence="6" id="KW-0547">Nucleotide-binding</keyword>
<keyword evidence="3 6" id="KW-0235">DNA replication</keyword>
<dbReference type="AlphaFoldDB" id="A0A835Z2H1"/>
<proteinExistence type="inferred from homology"/>
<evidence type="ECO:0000256" key="2">
    <source>
        <dbReference type="ARBA" id="ARBA00008398"/>
    </source>
</evidence>
<dbReference type="Gene3D" id="3.40.50.300">
    <property type="entry name" value="P-loop containing nucleotide triphosphate hydrolases"/>
    <property type="match status" value="2"/>
</dbReference>
<dbReference type="Pfam" id="PF17872">
    <property type="entry name" value="AAA_lid_10"/>
    <property type="match status" value="1"/>
</dbReference>
<evidence type="ECO:0000256" key="3">
    <source>
        <dbReference type="ARBA" id="ARBA00022705"/>
    </source>
</evidence>
<dbReference type="GO" id="GO:0016887">
    <property type="term" value="F:ATP hydrolysis activity"/>
    <property type="evidence" value="ECO:0007669"/>
    <property type="project" value="InterPro"/>
</dbReference>
<name>A0A835Z2H1_9STRA</name>
<dbReference type="GO" id="GO:0003688">
    <property type="term" value="F:DNA replication origin binding"/>
    <property type="evidence" value="ECO:0007669"/>
    <property type="project" value="TreeGrafter"/>
</dbReference>
<evidence type="ECO:0000256" key="4">
    <source>
        <dbReference type="ARBA" id="ARBA00023125"/>
    </source>
</evidence>
<dbReference type="CDD" id="cd04370">
    <property type="entry name" value="BAH"/>
    <property type="match status" value="1"/>
</dbReference>
<dbReference type="SUPFAM" id="SSF52540">
    <property type="entry name" value="P-loop containing nucleoside triphosphate hydrolases"/>
    <property type="match status" value="1"/>
</dbReference>
<evidence type="ECO:0000313" key="8">
    <source>
        <dbReference type="EMBL" id="KAG5185671.1"/>
    </source>
</evidence>
<protein>
    <recommendedName>
        <fullName evidence="6">Origin recognition complex subunit 1</fullName>
    </recommendedName>
</protein>
<dbReference type="GO" id="GO:0005664">
    <property type="term" value="C:nuclear origin of replication recognition complex"/>
    <property type="evidence" value="ECO:0007669"/>
    <property type="project" value="TreeGrafter"/>
</dbReference>
<dbReference type="Gene3D" id="2.30.30.490">
    <property type="match status" value="1"/>
</dbReference>
<dbReference type="Gene3D" id="1.10.8.60">
    <property type="match status" value="1"/>
</dbReference>
<dbReference type="InterPro" id="IPR003959">
    <property type="entry name" value="ATPase_AAA_core"/>
</dbReference>
<sequence length="768" mass="86248">MIRAFQSIAYRKLSRGDRELKPWWSSAAGDDYFNRLERAGEAYSVGDAVLLRTEKWGYGQFTEAPACITYIWRQADGEMMIEAQWLYTWHDVPVEVYERHGMHGRQNREPHEVFETDHVDEKYERHSMHGRQNREPHEVFETDHMDEMSAECIERHVNSHQQQWRAPMSAECIERHHDMSAECIERHLDVLSHAAFLRWKVQQPDTGGGGGDSIDDYFNSDNAYCPKEDAGEGGADACGVVRFCRRLYSIVHKTFRDVPGPAQRLQTFRDVHAPAQRLQRLQRARLYSKRHKLVPLGLDAMHTRGSGGSGGGSNGKREREYNALMRRLQLSSAPAKLPCREMEALSSAPAKLPCREMEAAEVEAFIRDALNTGGPNVLFGGPNVLFISGVPGSGKTATIYYAGGPNVLFISGVPGTGKTATVHRVINGMKLSDPLQVYTQLWEGISGDRAKAGGTSTSTSTAPIVLLLDEVDSLATRQQVLHALFNWPPKSGGRLVIIAIANTPNLTLNVNGGGRLVIIAIANTLNLTDRYVPLIQSRVRTRRLPFRPYTRQEVELIVQDRLGEVDAFERDAVGIVSRKVAVISGDIRRAMQLCRRSLELCLERVDRERQLQVAGDSGKEPNCKVTIRDVQLASREDNDGPLTKMLVHGTPLERMLMVAVAKAKHLALDKELVSFEDVMSRLRLIANQVQGTSLPPGELKEAYLVPSRQIVLDTVYRLAHCDMLRLRKLDWHRTPHMVPKMELVNIAVALRRDPMARQHLPEDLTKGL</sequence>
<dbReference type="InterPro" id="IPR041083">
    <property type="entry name" value="AAA_lid_10"/>
</dbReference>
<comment type="function">
    <text evidence="6">Component of the origin recognition complex (ORC) that binds origins of replication. DNA-binding is ATP-dependent, however specific DNA sequences that define origins of replication have not been identified so far. ORC is required to assemble the pre-replication complex necessary to initiate DNA replication.</text>
</comment>
<dbReference type="Proteomes" id="UP000664859">
    <property type="component" value="Unassembled WGS sequence"/>
</dbReference>
<dbReference type="CDD" id="cd00009">
    <property type="entry name" value="AAA"/>
    <property type="match status" value="1"/>
</dbReference>
<dbReference type="GO" id="GO:0005524">
    <property type="term" value="F:ATP binding"/>
    <property type="evidence" value="ECO:0007669"/>
    <property type="project" value="UniProtKB-KW"/>
</dbReference>
<evidence type="ECO:0000256" key="5">
    <source>
        <dbReference type="ARBA" id="ARBA00023242"/>
    </source>
</evidence>
<dbReference type="GO" id="GO:0033314">
    <property type="term" value="P:mitotic DNA replication checkpoint signaling"/>
    <property type="evidence" value="ECO:0007669"/>
    <property type="project" value="TreeGrafter"/>
</dbReference>
<dbReference type="InterPro" id="IPR027417">
    <property type="entry name" value="P-loop_NTPase"/>
</dbReference>
<keyword evidence="4 6" id="KW-0238">DNA-binding</keyword>
<accession>A0A835Z2H1</accession>
<organism evidence="8 9">
    <name type="scientific">Tribonema minus</name>
    <dbReference type="NCBI Taxonomy" id="303371"/>
    <lineage>
        <taxon>Eukaryota</taxon>
        <taxon>Sar</taxon>
        <taxon>Stramenopiles</taxon>
        <taxon>Ochrophyta</taxon>
        <taxon>PX clade</taxon>
        <taxon>Xanthophyceae</taxon>
        <taxon>Tribonematales</taxon>
        <taxon>Tribonemataceae</taxon>
        <taxon>Tribonema</taxon>
    </lineage>
</organism>
<dbReference type="EMBL" id="JAFCMP010000124">
    <property type="protein sequence ID" value="KAG5185671.1"/>
    <property type="molecule type" value="Genomic_DNA"/>
</dbReference>
<reference evidence="8" key="1">
    <citation type="submission" date="2021-02" db="EMBL/GenBank/DDBJ databases">
        <title>First Annotated Genome of the Yellow-green Alga Tribonema minus.</title>
        <authorList>
            <person name="Mahan K.M."/>
        </authorList>
    </citation>
    <scope>NUCLEOTIDE SEQUENCE</scope>
    <source>
        <strain evidence="8">UTEX B ZZ1240</strain>
    </source>
</reference>
<comment type="subunit">
    <text evidence="6">ORC is composed of six subunits.</text>
</comment>
<keyword evidence="5 6" id="KW-0539">Nucleus</keyword>
<gene>
    <name evidence="8" type="ORF">JKP88DRAFT_348233</name>
</gene>
<dbReference type="InterPro" id="IPR050311">
    <property type="entry name" value="ORC1/CDC6"/>
</dbReference>
<dbReference type="Pfam" id="PF00004">
    <property type="entry name" value="AAA"/>
    <property type="match status" value="1"/>
</dbReference>
<feature type="domain" description="AAA+ ATPase" evidence="7">
    <location>
        <begin position="381"/>
        <end position="550"/>
    </location>
</feature>
<dbReference type="OrthoDB" id="1926878at2759"/>
<dbReference type="PANTHER" id="PTHR10763:SF23">
    <property type="entry name" value="ORIGIN RECOGNITION COMPLEX SUBUNIT 1"/>
    <property type="match status" value="1"/>
</dbReference>
<keyword evidence="9" id="KW-1185">Reference proteome</keyword>
<evidence type="ECO:0000256" key="1">
    <source>
        <dbReference type="ARBA" id="ARBA00004123"/>
    </source>
</evidence>
<keyword evidence="6" id="KW-0067">ATP-binding</keyword>
<dbReference type="PANTHER" id="PTHR10763">
    <property type="entry name" value="CELL DIVISION CONTROL PROTEIN 6-RELATED"/>
    <property type="match status" value="1"/>
</dbReference>
<dbReference type="SMART" id="SM00382">
    <property type="entry name" value="AAA"/>
    <property type="match status" value="1"/>
</dbReference>
<dbReference type="InterPro" id="IPR043151">
    <property type="entry name" value="BAH_sf"/>
</dbReference>
<dbReference type="GO" id="GO:0006270">
    <property type="term" value="P:DNA replication initiation"/>
    <property type="evidence" value="ECO:0007669"/>
    <property type="project" value="TreeGrafter"/>
</dbReference>
<comment type="caution">
    <text evidence="8">The sequence shown here is derived from an EMBL/GenBank/DDBJ whole genome shotgun (WGS) entry which is preliminary data.</text>
</comment>
<dbReference type="InterPro" id="IPR003593">
    <property type="entry name" value="AAA+_ATPase"/>
</dbReference>
<comment type="subcellular location">
    <subcellularLocation>
        <location evidence="1 6">Nucleus</location>
    </subcellularLocation>
</comment>
<evidence type="ECO:0000259" key="7">
    <source>
        <dbReference type="SMART" id="SM00382"/>
    </source>
</evidence>
<comment type="similarity">
    <text evidence="2 6">Belongs to the ORC1 family.</text>
</comment>
<evidence type="ECO:0000313" key="9">
    <source>
        <dbReference type="Proteomes" id="UP000664859"/>
    </source>
</evidence>
<evidence type="ECO:0000256" key="6">
    <source>
        <dbReference type="RuleBase" id="RU365058"/>
    </source>
</evidence>